<organism evidence="2 3">
    <name type="scientific">Tanacetum coccineum</name>
    <dbReference type="NCBI Taxonomy" id="301880"/>
    <lineage>
        <taxon>Eukaryota</taxon>
        <taxon>Viridiplantae</taxon>
        <taxon>Streptophyta</taxon>
        <taxon>Embryophyta</taxon>
        <taxon>Tracheophyta</taxon>
        <taxon>Spermatophyta</taxon>
        <taxon>Magnoliopsida</taxon>
        <taxon>eudicotyledons</taxon>
        <taxon>Gunneridae</taxon>
        <taxon>Pentapetalae</taxon>
        <taxon>asterids</taxon>
        <taxon>campanulids</taxon>
        <taxon>Asterales</taxon>
        <taxon>Asteraceae</taxon>
        <taxon>Asteroideae</taxon>
        <taxon>Anthemideae</taxon>
        <taxon>Anthemidinae</taxon>
        <taxon>Tanacetum</taxon>
    </lineage>
</organism>
<keyword evidence="3" id="KW-1185">Reference proteome</keyword>
<evidence type="ECO:0000313" key="2">
    <source>
        <dbReference type="EMBL" id="GJT62568.1"/>
    </source>
</evidence>
<dbReference type="Proteomes" id="UP001151760">
    <property type="component" value="Unassembled WGS sequence"/>
</dbReference>
<name>A0ABQ5FI19_9ASTR</name>
<dbReference type="EMBL" id="BQNB010017387">
    <property type="protein sequence ID" value="GJT62568.1"/>
    <property type="molecule type" value="Genomic_DNA"/>
</dbReference>
<evidence type="ECO:0000313" key="3">
    <source>
        <dbReference type="Proteomes" id="UP001151760"/>
    </source>
</evidence>
<accession>A0ABQ5FI19</accession>
<sequence length="328" mass="36253">MELSCFIEEVFDSGFVQDFQDSPDDEEDTRSSQEYLNDLEEEYQERALLAKFKRLFKKGCQSPSQQKPKLSPTKDFEAKCNKVKAKLALLSSNTSSKSSMVNNKGLLAEAYEWDDEDVSYDDNEMTEVKVLMALADDENVVVGKESARNGFTLPNHDTGRILPAESQVKIVDPLVAITDSSATVYDSVDESSVCSTPLPPLEKLAGVEPVSGPKTIKSILKSNSTFKADTLKGFTINEPSSAPAKGSKNGSASKINSAPTSKLKNVKTIDDLPLFISLRRRIKARNPQHVTKSCKTCGRIVYTITDHNDIEWFRRGEALQAKKAEALQ</sequence>
<reference evidence="2" key="2">
    <citation type="submission" date="2022-01" db="EMBL/GenBank/DDBJ databases">
        <authorList>
            <person name="Yamashiro T."/>
            <person name="Shiraishi A."/>
            <person name="Satake H."/>
            <person name="Nakayama K."/>
        </authorList>
    </citation>
    <scope>NUCLEOTIDE SEQUENCE</scope>
</reference>
<feature type="compositionally biased region" description="Polar residues" evidence="1">
    <location>
        <begin position="248"/>
        <end position="259"/>
    </location>
</feature>
<comment type="caution">
    <text evidence="2">The sequence shown here is derived from an EMBL/GenBank/DDBJ whole genome shotgun (WGS) entry which is preliminary data.</text>
</comment>
<gene>
    <name evidence="2" type="ORF">Tco_1006101</name>
</gene>
<protein>
    <submittedName>
        <fullName evidence="2">Uncharacterized protein</fullName>
    </submittedName>
</protein>
<feature type="region of interest" description="Disordered" evidence="1">
    <location>
        <begin position="237"/>
        <end position="259"/>
    </location>
</feature>
<reference evidence="2" key="1">
    <citation type="journal article" date="2022" name="Int. J. Mol. Sci.">
        <title>Draft Genome of Tanacetum Coccineum: Genomic Comparison of Closely Related Tanacetum-Family Plants.</title>
        <authorList>
            <person name="Yamashiro T."/>
            <person name="Shiraishi A."/>
            <person name="Nakayama K."/>
            <person name="Satake H."/>
        </authorList>
    </citation>
    <scope>NUCLEOTIDE SEQUENCE</scope>
</reference>
<evidence type="ECO:0000256" key="1">
    <source>
        <dbReference type="SAM" id="MobiDB-lite"/>
    </source>
</evidence>
<proteinExistence type="predicted"/>